<organism evidence="4 5">
    <name type="scientific">Helicoverpa armigera</name>
    <name type="common">Cotton bollworm</name>
    <name type="synonym">Heliothis armigera</name>
    <dbReference type="NCBI Taxonomy" id="29058"/>
    <lineage>
        <taxon>Eukaryota</taxon>
        <taxon>Metazoa</taxon>
        <taxon>Ecdysozoa</taxon>
        <taxon>Arthropoda</taxon>
        <taxon>Hexapoda</taxon>
        <taxon>Insecta</taxon>
        <taxon>Pterygota</taxon>
        <taxon>Neoptera</taxon>
        <taxon>Endopterygota</taxon>
        <taxon>Lepidoptera</taxon>
        <taxon>Glossata</taxon>
        <taxon>Ditrysia</taxon>
        <taxon>Noctuoidea</taxon>
        <taxon>Noctuidae</taxon>
        <taxon>Heliothinae</taxon>
        <taxon>Helicoverpa</taxon>
    </lineage>
</organism>
<feature type="signal peptide" evidence="3">
    <location>
        <begin position="1"/>
        <end position="20"/>
    </location>
</feature>
<feature type="compositionally biased region" description="Basic and acidic residues" evidence="2">
    <location>
        <begin position="388"/>
        <end position="408"/>
    </location>
</feature>
<feature type="region of interest" description="Disordered" evidence="2">
    <location>
        <begin position="292"/>
        <end position="408"/>
    </location>
</feature>
<evidence type="ECO:0000313" key="4">
    <source>
        <dbReference type="EMBL" id="PZC72185.1"/>
    </source>
</evidence>
<dbReference type="EMBL" id="KZ150211">
    <property type="protein sequence ID" value="PZC72185.1"/>
    <property type="molecule type" value="Genomic_DNA"/>
</dbReference>
<accession>A0A2W1BEE1</accession>
<feature type="region of interest" description="Disordered" evidence="2">
    <location>
        <begin position="131"/>
        <end position="259"/>
    </location>
</feature>
<keyword evidence="1" id="KW-0175">Coiled coil</keyword>
<name>A0A2W1BEE1_HELAM</name>
<feature type="compositionally biased region" description="Basic and acidic residues" evidence="2">
    <location>
        <begin position="94"/>
        <end position="110"/>
    </location>
</feature>
<feature type="compositionally biased region" description="Basic and acidic residues" evidence="2">
    <location>
        <begin position="356"/>
        <end position="375"/>
    </location>
</feature>
<evidence type="ECO:0000256" key="3">
    <source>
        <dbReference type="SAM" id="SignalP"/>
    </source>
</evidence>
<sequence length="675" mass="77051">MKVCACFLLFTIFALTNTTAQKHPENPANLHLSWESFLGFDTKHKKYNFKFLDDVNDFISEVKFAVITNKHPTRVGVKRKDNQDDIVLTEGNDGNDRAKHTKYDDEETKRQSKGLNASKVFGDTIKFSLEYQPYEPEDDNNKQTTKSRKLSKAFDDKDNKNNMNKLHKDTYGLKPRADDDEKQKRAKDSEHSIEEDSLKHDEKYNEDQPKPKDEKAKLSSEEDLPTGSTEGKHKELLHDIEKKYDEERPMPKDENVKLRKEKDLTALGSYESMYKEQLESVIPDLAVNAPSSPITTSSSKSMFTPPPSLSNGVHKQLKPDRLLRPMGKEEPLETDTPTEKSPSPTPSSSHWFITAKHVEPNKQIKPKVETNKDSQEALWAGQTTSTESEEKTMRRDTKTSEAKKKPEKVHNVLKRINELEKELTDVKNELGNIKIKKELRTQKQMIDFGWTIDTRNAQKSGRKSLVTKAENSNKMDKENAKFKYQKRNNSDNLKDKIDTYNTDLDSNKVSKRKETTFATQTNFIFRVNSGTKATKGMKLMIEDLDYVNPKDPRLRNDYEGIDEWKALKFARIDTRTPFKFNTVRTAKSTVKPSTTTTVKPVLISSKSPAVQISTVKPVLTSSKSPVVQRASVSIVKEKTTSTLNDEAINVSTPTKQVVTEININMTDVNIVDFML</sequence>
<gene>
    <name evidence="4" type="primary">HaOG211775</name>
    <name evidence="4" type="ORF">B5X24_HaOG211775</name>
</gene>
<evidence type="ECO:0000313" key="5">
    <source>
        <dbReference type="Proteomes" id="UP000249218"/>
    </source>
</evidence>
<evidence type="ECO:0000256" key="2">
    <source>
        <dbReference type="SAM" id="MobiDB-lite"/>
    </source>
</evidence>
<dbReference type="AlphaFoldDB" id="A0A2W1BEE1"/>
<feature type="compositionally biased region" description="Low complexity" evidence="2">
    <location>
        <begin position="292"/>
        <end position="301"/>
    </location>
</feature>
<feature type="compositionally biased region" description="Basic and acidic residues" evidence="2">
    <location>
        <begin position="317"/>
        <end position="331"/>
    </location>
</feature>
<keyword evidence="3" id="KW-0732">Signal</keyword>
<feature type="region of interest" description="Disordered" evidence="2">
    <location>
        <begin position="86"/>
        <end position="117"/>
    </location>
</feature>
<feature type="chain" id="PRO_5016064794" evidence="3">
    <location>
        <begin position="21"/>
        <end position="675"/>
    </location>
</feature>
<evidence type="ECO:0000256" key="1">
    <source>
        <dbReference type="SAM" id="Coils"/>
    </source>
</evidence>
<protein>
    <submittedName>
        <fullName evidence="4">Uncharacterized protein</fullName>
    </submittedName>
</protein>
<reference evidence="4 5" key="1">
    <citation type="journal article" date="2017" name="BMC Biol.">
        <title>Genomic innovations, transcriptional plasticity and gene loss underlying the evolution and divergence of two highly polyphagous and invasive Helicoverpa pest species.</title>
        <authorList>
            <person name="Pearce S.L."/>
            <person name="Clarke D.F."/>
            <person name="East P.D."/>
            <person name="Elfekih S."/>
            <person name="Gordon K.H."/>
            <person name="Jermiin L.S."/>
            <person name="McGaughran A."/>
            <person name="Oakeshott J.G."/>
            <person name="Papanikolaou A."/>
            <person name="Perera O.P."/>
            <person name="Rane R.V."/>
            <person name="Richards S."/>
            <person name="Tay W.T."/>
            <person name="Walsh T.K."/>
            <person name="Anderson A."/>
            <person name="Anderson C.J."/>
            <person name="Asgari S."/>
            <person name="Board P.G."/>
            <person name="Bretschneider A."/>
            <person name="Campbell P.M."/>
            <person name="Chertemps T."/>
            <person name="Christeller J.T."/>
            <person name="Coppin C.W."/>
            <person name="Downes S.J."/>
            <person name="Duan G."/>
            <person name="Farnsworth C.A."/>
            <person name="Good R.T."/>
            <person name="Han L.B."/>
            <person name="Han Y.C."/>
            <person name="Hatje K."/>
            <person name="Horne I."/>
            <person name="Huang Y.P."/>
            <person name="Hughes D.S."/>
            <person name="Jacquin-Joly E."/>
            <person name="James W."/>
            <person name="Jhangiani S."/>
            <person name="Kollmar M."/>
            <person name="Kuwar S.S."/>
            <person name="Li S."/>
            <person name="Liu N.Y."/>
            <person name="Maibeche M.T."/>
            <person name="Miller J.R."/>
            <person name="Montagne N."/>
            <person name="Perry T."/>
            <person name="Qu J."/>
            <person name="Song S.V."/>
            <person name="Sutton G.G."/>
            <person name="Vogel H."/>
            <person name="Walenz B.P."/>
            <person name="Xu W."/>
            <person name="Zhang H.J."/>
            <person name="Zou Z."/>
            <person name="Batterham P."/>
            <person name="Edwards O.R."/>
            <person name="Feyereisen R."/>
            <person name="Gibbs R.A."/>
            <person name="Heckel D.G."/>
            <person name="McGrath A."/>
            <person name="Robin C."/>
            <person name="Scherer S.E."/>
            <person name="Worley K.C."/>
            <person name="Wu Y.D."/>
        </authorList>
    </citation>
    <scope>NUCLEOTIDE SEQUENCE [LARGE SCALE GENOMIC DNA]</scope>
    <source>
        <strain evidence="4">Harm_GR_Male_#8</strain>
        <tissue evidence="4">Whole organism</tissue>
    </source>
</reference>
<feature type="compositionally biased region" description="Basic and acidic residues" evidence="2">
    <location>
        <begin position="152"/>
        <end position="220"/>
    </location>
</feature>
<keyword evidence="5" id="KW-1185">Reference proteome</keyword>
<proteinExistence type="predicted"/>
<feature type="compositionally biased region" description="Basic and acidic residues" evidence="2">
    <location>
        <begin position="230"/>
        <end position="259"/>
    </location>
</feature>
<feature type="compositionally biased region" description="Low complexity" evidence="2">
    <location>
        <begin position="339"/>
        <end position="349"/>
    </location>
</feature>
<feature type="coiled-coil region" evidence="1">
    <location>
        <begin position="409"/>
        <end position="436"/>
    </location>
</feature>
<dbReference type="Proteomes" id="UP000249218">
    <property type="component" value="Unassembled WGS sequence"/>
</dbReference>